<name>A0A9W9Z9X3_9CNID</name>
<accession>A0A9W9Z9X3</accession>
<proteinExistence type="predicted"/>
<evidence type="ECO:0000256" key="4">
    <source>
        <dbReference type="ARBA" id="ARBA00022989"/>
    </source>
</evidence>
<dbReference type="SUPFAM" id="SSF69318">
    <property type="entry name" value="Integrin alpha N-terminal domain"/>
    <property type="match status" value="1"/>
</dbReference>
<dbReference type="InterPro" id="IPR015943">
    <property type="entry name" value="WD40/YVTN_repeat-like_dom_sf"/>
</dbReference>
<sequence length="540" mass="58714">MHELVLATADGMVIFVKNDGSFLDGETFKIPPLVMKKDWFVVDPRQIENSDYISSVFRPAKSARLAFFSEFDPDLPQDNQWNLNTSSSYSSDDTFWSKYHPGVRPSGLSLDGFSVYIDPHIVSTPFITDFNDDGSDEELVIVANFYFEDRSLSSPSGQGLSPEELQDYLGSALIVFNLHTKQLVFSSILDVSRKSSQYPAYVLSAASVVPGAGVVMGTSSGNVFLVKSSSTEPHSLGTMDSIPGQVIASDVNQDGSFEILAIDNSGNIACRNLNGKMVWEATVSSSSAGGIRVADVDGDGFMEVVIATFDGYVWVLEGDTGKVLEGWPVKLPSEVRATVLVTKLVPGESRTSDIVIPLVDGQIAIIRGSDRCTELISVGKTVLAGAVSADLLPGQPGLELVLGADDGSLLCLANTPNTVTDRSYLSFVFMNKVGVKFTPKSQQNTDISGRSFPVEFEIKDNQPQDVKAKCTTSSFRPPLKDDMAWLVLVPFLTTGCLLLVSPWLGTTECRYPAYNNDQEKEIAVNIKQTKMDTTEYRYPA</sequence>
<dbReference type="InterPro" id="IPR028994">
    <property type="entry name" value="Integrin_alpha_N"/>
</dbReference>
<dbReference type="AlphaFoldDB" id="A0A9W9Z9X3"/>
<dbReference type="EMBL" id="MU826378">
    <property type="protein sequence ID" value="KAJ7377455.1"/>
    <property type="molecule type" value="Genomic_DNA"/>
</dbReference>
<comment type="subcellular location">
    <subcellularLocation>
        <location evidence="1">Membrane</location>
        <topology evidence="1">Single-pass membrane protein</topology>
    </subcellularLocation>
</comment>
<dbReference type="Gene3D" id="2.130.10.10">
    <property type="entry name" value="YVTN repeat-like/Quinoprotein amine dehydrogenase"/>
    <property type="match status" value="1"/>
</dbReference>
<dbReference type="Pfam" id="PF13517">
    <property type="entry name" value="FG-GAP_3"/>
    <property type="match status" value="1"/>
</dbReference>
<evidence type="ECO:0000256" key="1">
    <source>
        <dbReference type="ARBA" id="ARBA00004167"/>
    </source>
</evidence>
<keyword evidence="8" id="KW-1185">Reference proteome</keyword>
<dbReference type="PANTHER" id="PTHR21419:SF23">
    <property type="entry name" value="PROTEIN DEFECTIVE IN EXINE FORMATION 1"/>
    <property type="match status" value="1"/>
</dbReference>
<feature type="transmembrane region" description="Helical" evidence="6">
    <location>
        <begin position="483"/>
        <end position="504"/>
    </location>
</feature>
<evidence type="ECO:0000256" key="6">
    <source>
        <dbReference type="SAM" id="Phobius"/>
    </source>
</evidence>
<keyword evidence="3" id="KW-0732">Signal</keyword>
<keyword evidence="4 6" id="KW-1133">Transmembrane helix</keyword>
<keyword evidence="5 6" id="KW-0472">Membrane</keyword>
<dbReference type="Proteomes" id="UP001163046">
    <property type="component" value="Unassembled WGS sequence"/>
</dbReference>
<keyword evidence="2 6" id="KW-0812">Transmembrane</keyword>
<evidence type="ECO:0000313" key="7">
    <source>
        <dbReference type="EMBL" id="KAJ7377455.1"/>
    </source>
</evidence>
<organism evidence="7 8">
    <name type="scientific">Desmophyllum pertusum</name>
    <dbReference type="NCBI Taxonomy" id="174260"/>
    <lineage>
        <taxon>Eukaryota</taxon>
        <taxon>Metazoa</taxon>
        <taxon>Cnidaria</taxon>
        <taxon>Anthozoa</taxon>
        <taxon>Hexacorallia</taxon>
        <taxon>Scleractinia</taxon>
        <taxon>Caryophylliina</taxon>
        <taxon>Caryophylliidae</taxon>
        <taxon>Desmophyllum</taxon>
    </lineage>
</organism>
<dbReference type="GO" id="GO:0016020">
    <property type="term" value="C:membrane"/>
    <property type="evidence" value="ECO:0007669"/>
    <property type="project" value="UniProtKB-SubCell"/>
</dbReference>
<evidence type="ECO:0000313" key="8">
    <source>
        <dbReference type="Proteomes" id="UP001163046"/>
    </source>
</evidence>
<gene>
    <name evidence="7" type="ORF">OS493_028895</name>
</gene>
<evidence type="ECO:0000256" key="3">
    <source>
        <dbReference type="ARBA" id="ARBA00022729"/>
    </source>
</evidence>
<dbReference type="PANTHER" id="PTHR21419">
    <property type="match status" value="1"/>
</dbReference>
<evidence type="ECO:0000256" key="2">
    <source>
        <dbReference type="ARBA" id="ARBA00022692"/>
    </source>
</evidence>
<dbReference type="InterPro" id="IPR013517">
    <property type="entry name" value="FG-GAP"/>
</dbReference>
<evidence type="ECO:0000256" key="5">
    <source>
        <dbReference type="ARBA" id="ARBA00023136"/>
    </source>
</evidence>
<comment type="caution">
    <text evidence="7">The sequence shown here is derived from an EMBL/GenBank/DDBJ whole genome shotgun (WGS) entry which is preliminary data.</text>
</comment>
<reference evidence="7" key="1">
    <citation type="submission" date="2023-01" db="EMBL/GenBank/DDBJ databases">
        <title>Genome assembly of the deep-sea coral Lophelia pertusa.</title>
        <authorList>
            <person name="Herrera S."/>
            <person name="Cordes E."/>
        </authorList>
    </citation>
    <scope>NUCLEOTIDE SEQUENCE</scope>
    <source>
        <strain evidence="7">USNM1676648</strain>
        <tissue evidence="7">Polyp</tissue>
    </source>
</reference>
<protein>
    <submittedName>
        <fullName evidence="7">Uncharacterized protein</fullName>
    </submittedName>
</protein>
<dbReference type="OrthoDB" id="200924at2759"/>
<dbReference type="InterPro" id="IPR045232">
    <property type="entry name" value="FAM234"/>
</dbReference>